<dbReference type="EMBL" id="CM039428">
    <property type="protein sequence ID" value="KAI4350261.1"/>
    <property type="molecule type" value="Genomic_DNA"/>
</dbReference>
<evidence type="ECO:0000313" key="1">
    <source>
        <dbReference type="EMBL" id="KAI4350261.1"/>
    </source>
</evidence>
<gene>
    <name evidence="1" type="ORF">L6164_004734</name>
</gene>
<name>A0ACB9PP59_BAUVA</name>
<sequence length="128" mass="14664">MQLTKSKVKELLAILKDVESAEINVAWLRSIFNEITENMDIINQHQAMEVEKMNSDCDVESLRKELESDLETLAQKEEEVTGIKTRIAETRDRLKELELKSTELDKGMLSIKSKVDNLDSLSLLDELV</sequence>
<comment type="caution">
    <text evidence="1">The sequence shown here is derived from an EMBL/GenBank/DDBJ whole genome shotgun (WGS) entry which is preliminary data.</text>
</comment>
<evidence type="ECO:0000313" key="2">
    <source>
        <dbReference type="Proteomes" id="UP000828941"/>
    </source>
</evidence>
<proteinExistence type="predicted"/>
<reference evidence="1 2" key="1">
    <citation type="journal article" date="2022" name="DNA Res.">
        <title>Chromosomal-level genome assembly of the orchid tree Bauhinia variegata (Leguminosae; Cercidoideae) supports the allotetraploid origin hypothesis of Bauhinia.</title>
        <authorList>
            <person name="Zhong Y."/>
            <person name="Chen Y."/>
            <person name="Zheng D."/>
            <person name="Pang J."/>
            <person name="Liu Y."/>
            <person name="Luo S."/>
            <person name="Meng S."/>
            <person name="Qian L."/>
            <person name="Wei D."/>
            <person name="Dai S."/>
            <person name="Zhou R."/>
        </authorList>
    </citation>
    <scope>NUCLEOTIDE SEQUENCE [LARGE SCALE GENOMIC DNA]</scope>
    <source>
        <strain evidence="1">BV-YZ2020</strain>
    </source>
</reference>
<keyword evidence="2" id="KW-1185">Reference proteome</keyword>
<accession>A0ACB9PP59</accession>
<protein>
    <submittedName>
        <fullName evidence="1">Uncharacterized protein</fullName>
    </submittedName>
</protein>
<organism evidence="1 2">
    <name type="scientific">Bauhinia variegata</name>
    <name type="common">Purple orchid tree</name>
    <name type="synonym">Phanera variegata</name>
    <dbReference type="NCBI Taxonomy" id="167791"/>
    <lineage>
        <taxon>Eukaryota</taxon>
        <taxon>Viridiplantae</taxon>
        <taxon>Streptophyta</taxon>
        <taxon>Embryophyta</taxon>
        <taxon>Tracheophyta</taxon>
        <taxon>Spermatophyta</taxon>
        <taxon>Magnoliopsida</taxon>
        <taxon>eudicotyledons</taxon>
        <taxon>Gunneridae</taxon>
        <taxon>Pentapetalae</taxon>
        <taxon>rosids</taxon>
        <taxon>fabids</taxon>
        <taxon>Fabales</taxon>
        <taxon>Fabaceae</taxon>
        <taxon>Cercidoideae</taxon>
        <taxon>Cercideae</taxon>
        <taxon>Bauhiniinae</taxon>
        <taxon>Bauhinia</taxon>
    </lineage>
</organism>
<dbReference type="Proteomes" id="UP000828941">
    <property type="component" value="Chromosome 3"/>
</dbReference>